<dbReference type="InterPro" id="IPR000675">
    <property type="entry name" value="Cutinase/axe"/>
</dbReference>
<gene>
    <name evidence="12" type="ORF">K402DRAFT_308603</name>
</gene>
<dbReference type="InterPro" id="IPR011150">
    <property type="entry name" value="Cutinase_monf"/>
</dbReference>
<evidence type="ECO:0000256" key="4">
    <source>
        <dbReference type="ARBA" id="ARBA00022487"/>
    </source>
</evidence>
<dbReference type="SMART" id="SM01110">
    <property type="entry name" value="Cutinase"/>
    <property type="match status" value="1"/>
</dbReference>
<dbReference type="PANTHER" id="PTHR48250:SF3">
    <property type="entry name" value="CUTINASE 1-RELATED"/>
    <property type="match status" value="1"/>
</dbReference>
<keyword evidence="13" id="KW-1185">Reference proteome</keyword>
<evidence type="ECO:0000256" key="10">
    <source>
        <dbReference type="PIRSR" id="PIRSR611150-1"/>
    </source>
</evidence>
<evidence type="ECO:0000256" key="9">
    <source>
        <dbReference type="ARBA" id="ARBA00034045"/>
    </source>
</evidence>
<sequence length="195" mass="20076">SLFAALSLAAPTELVERQTATSNDVTNGACKPVTFVFARGSTEGGNMGTIVGSGLCAAMKKNMPGAVACQGVGGAYKATLAANFEDAGTNAASIKEAVKVMNQAMTKCPQSKMVFGGYSQGSAVMLNAVQQLPQAQQDKMMAGVFYGYTKNKQNNGQLPGYPPANLKVFCRPDDGVCGGQLDVTAGHLAYSDDGS</sequence>
<dbReference type="GO" id="GO:0016052">
    <property type="term" value="P:carbohydrate catabolic process"/>
    <property type="evidence" value="ECO:0007669"/>
    <property type="project" value="TreeGrafter"/>
</dbReference>
<keyword evidence="4" id="KW-0719">Serine esterase</keyword>
<dbReference type="EC" id="3.1.1.74" evidence="3"/>
<comment type="subcellular location">
    <subcellularLocation>
        <location evidence="1">Secreted</location>
    </subcellularLocation>
</comment>
<dbReference type="GO" id="GO:0050525">
    <property type="term" value="F:cutinase activity"/>
    <property type="evidence" value="ECO:0007669"/>
    <property type="project" value="UniProtKB-EC"/>
</dbReference>
<feature type="active site" description="Proton donor/acceptor" evidence="10">
    <location>
        <position position="187"/>
    </location>
</feature>
<keyword evidence="8 11" id="KW-1015">Disulfide bond</keyword>
<dbReference type="InterPro" id="IPR029058">
    <property type="entry name" value="AB_hydrolase_fold"/>
</dbReference>
<name>A0A6G1H494_9PEZI</name>
<feature type="disulfide bond" evidence="11">
    <location>
        <begin position="170"/>
        <end position="177"/>
    </location>
</feature>
<dbReference type="AlphaFoldDB" id="A0A6G1H494"/>
<dbReference type="SUPFAM" id="SSF53474">
    <property type="entry name" value="alpha/beta-Hydrolases"/>
    <property type="match status" value="1"/>
</dbReference>
<comment type="similarity">
    <text evidence="2">Belongs to the cutinase family.</text>
</comment>
<evidence type="ECO:0000256" key="11">
    <source>
        <dbReference type="PIRSR" id="PIRSR611150-2"/>
    </source>
</evidence>
<dbReference type="Proteomes" id="UP000800041">
    <property type="component" value="Unassembled WGS sequence"/>
</dbReference>
<evidence type="ECO:0000313" key="12">
    <source>
        <dbReference type="EMBL" id="KAF1987840.1"/>
    </source>
</evidence>
<dbReference type="Pfam" id="PF01083">
    <property type="entry name" value="Cutinase"/>
    <property type="match status" value="1"/>
</dbReference>
<dbReference type="PANTHER" id="PTHR48250">
    <property type="entry name" value="CUTINASE 2-RELATED"/>
    <property type="match status" value="1"/>
</dbReference>
<proteinExistence type="inferred from homology"/>
<keyword evidence="5" id="KW-0964">Secreted</keyword>
<organism evidence="12 13">
    <name type="scientific">Aulographum hederae CBS 113979</name>
    <dbReference type="NCBI Taxonomy" id="1176131"/>
    <lineage>
        <taxon>Eukaryota</taxon>
        <taxon>Fungi</taxon>
        <taxon>Dikarya</taxon>
        <taxon>Ascomycota</taxon>
        <taxon>Pezizomycotina</taxon>
        <taxon>Dothideomycetes</taxon>
        <taxon>Pleosporomycetidae</taxon>
        <taxon>Aulographales</taxon>
        <taxon>Aulographaceae</taxon>
    </lineage>
</organism>
<feature type="active site" evidence="10">
    <location>
        <position position="174"/>
    </location>
</feature>
<reference evidence="12" key="1">
    <citation type="journal article" date="2020" name="Stud. Mycol.">
        <title>101 Dothideomycetes genomes: a test case for predicting lifestyles and emergence of pathogens.</title>
        <authorList>
            <person name="Haridas S."/>
            <person name="Albert R."/>
            <person name="Binder M."/>
            <person name="Bloem J."/>
            <person name="Labutti K."/>
            <person name="Salamov A."/>
            <person name="Andreopoulos B."/>
            <person name="Baker S."/>
            <person name="Barry K."/>
            <person name="Bills G."/>
            <person name="Bluhm B."/>
            <person name="Cannon C."/>
            <person name="Castanera R."/>
            <person name="Culley D."/>
            <person name="Daum C."/>
            <person name="Ezra D."/>
            <person name="Gonzalez J."/>
            <person name="Henrissat B."/>
            <person name="Kuo A."/>
            <person name="Liang C."/>
            <person name="Lipzen A."/>
            <person name="Lutzoni F."/>
            <person name="Magnuson J."/>
            <person name="Mondo S."/>
            <person name="Nolan M."/>
            <person name="Ohm R."/>
            <person name="Pangilinan J."/>
            <person name="Park H.-J."/>
            <person name="Ramirez L."/>
            <person name="Alfaro M."/>
            <person name="Sun H."/>
            <person name="Tritt A."/>
            <person name="Yoshinaga Y."/>
            <person name="Zwiers L.-H."/>
            <person name="Turgeon B."/>
            <person name="Goodwin S."/>
            <person name="Spatafora J."/>
            <person name="Crous P."/>
            <person name="Grigoriev I."/>
        </authorList>
    </citation>
    <scope>NUCLEOTIDE SEQUENCE</scope>
    <source>
        <strain evidence="12">CBS 113979</strain>
    </source>
</reference>
<evidence type="ECO:0000256" key="2">
    <source>
        <dbReference type="ARBA" id="ARBA00007534"/>
    </source>
</evidence>
<feature type="active site" description="Nucleophile" evidence="10">
    <location>
        <position position="119"/>
    </location>
</feature>
<feature type="disulfide bond" evidence="11">
    <location>
        <begin position="30"/>
        <end position="108"/>
    </location>
</feature>
<dbReference type="EMBL" id="ML977151">
    <property type="protein sequence ID" value="KAF1987840.1"/>
    <property type="molecule type" value="Genomic_DNA"/>
</dbReference>
<evidence type="ECO:0000313" key="13">
    <source>
        <dbReference type="Proteomes" id="UP000800041"/>
    </source>
</evidence>
<dbReference type="OrthoDB" id="3225429at2759"/>
<dbReference type="GO" id="GO:0005576">
    <property type="term" value="C:extracellular region"/>
    <property type="evidence" value="ECO:0007669"/>
    <property type="project" value="UniProtKB-SubCell"/>
</dbReference>
<feature type="non-terminal residue" evidence="12">
    <location>
        <position position="1"/>
    </location>
</feature>
<keyword evidence="7" id="KW-0378">Hydrolase</keyword>
<accession>A0A6G1H494</accession>
<comment type="catalytic activity">
    <reaction evidence="9">
        <text>cutin + H2O = cutin monomers.</text>
        <dbReference type="EC" id="3.1.1.74"/>
    </reaction>
</comment>
<dbReference type="PRINTS" id="PR00129">
    <property type="entry name" value="CUTINASE"/>
</dbReference>
<evidence type="ECO:0000256" key="8">
    <source>
        <dbReference type="ARBA" id="ARBA00023157"/>
    </source>
</evidence>
<evidence type="ECO:0000256" key="7">
    <source>
        <dbReference type="ARBA" id="ARBA00022801"/>
    </source>
</evidence>
<evidence type="ECO:0000256" key="3">
    <source>
        <dbReference type="ARBA" id="ARBA00013095"/>
    </source>
</evidence>
<feature type="non-terminal residue" evidence="12">
    <location>
        <position position="195"/>
    </location>
</feature>
<dbReference type="Gene3D" id="3.40.50.1820">
    <property type="entry name" value="alpha/beta hydrolase"/>
    <property type="match status" value="1"/>
</dbReference>
<evidence type="ECO:0000256" key="5">
    <source>
        <dbReference type="ARBA" id="ARBA00022525"/>
    </source>
</evidence>
<keyword evidence="6" id="KW-0732">Signal</keyword>
<protein>
    <recommendedName>
        <fullName evidence="3">cutinase</fullName>
        <ecNumber evidence="3">3.1.1.74</ecNumber>
    </recommendedName>
</protein>
<evidence type="ECO:0000256" key="6">
    <source>
        <dbReference type="ARBA" id="ARBA00022729"/>
    </source>
</evidence>
<evidence type="ECO:0000256" key="1">
    <source>
        <dbReference type="ARBA" id="ARBA00004613"/>
    </source>
</evidence>